<keyword evidence="8" id="KW-1133">Transmembrane helix</keyword>
<dbReference type="PANTHER" id="PTHR33446:SF2">
    <property type="entry name" value="PROTEIN TONB"/>
    <property type="match status" value="1"/>
</dbReference>
<keyword evidence="3" id="KW-0813">Transport</keyword>
<dbReference type="RefSeq" id="WP_259450933.1">
    <property type="nucleotide sequence ID" value="NZ_CP119520.1"/>
</dbReference>
<dbReference type="PROSITE" id="PS52015">
    <property type="entry name" value="TONB_CTD"/>
    <property type="match status" value="1"/>
</dbReference>
<gene>
    <name evidence="12" type="ORF">NX786_21390</name>
</gene>
<evidence type="ECO:0000256" key="10">
    <source>
        <dbReference type="SAM" id="SignalP"/>
    </source>
</evidence>
<comment type="subcellular location">
    <subcellularLocation>
        <location evidence="1">Cell inner membrane</location>
        <topology evidence="1">Single-pass membrane protein</topology>
        <orientation evidence="1">Periplasmic side</orientation>
    </subcellularLocation>
</comment>
<dbReference type="Proteomes" id="UP001165263">
    <property type="component" value="Unassembled WGS sequence"/>
</dbReference>
<keyword evidence="4" id="KW-1003">Cell membrane</keyword>
<reference evidence="12" key="1">
    <citation type="submission" date="2022-08" db="EMBL/GenBank/DDBJ databases">
        <title>Reclassification of Massilia species as members of the genera Telluria, Duganella, Pseudoduganella, Mokoshia gen. nov. and Zemynaea gen. nov. using orthogonal and non-orthogonal genome-based approaches.</title>
        <authorList>
            <person name="Bowman J.P."/>
        </authorList>
    </citation>
    <scope>NUCLEOTIDE SEQUENCE</scope>
    <source>
        <strain evidence="12">LMG 11547</strain>
    </source>
</reference>
<evidence type="ECO:0000313" key="13">
    <source>
        <dbReference type="Proteomes" id="UP001165263"/>
    </source>
</evidence>
<dbReference type="Gene3D" id="3.30.1150.10">
    <property type="match status" value="1"/>
</dbReference>
<feature type="signal peptide" evidence="10">
    <location>
        <begin position="1"/>
        <end position="23"/>
    </location>
</feature>
<evidence type="ECO:0000256" key="1">
    <source>
        <dbReference type="ARBA" id="ARBA00004383"/>
    </source>
</evidence>
<dbReference type="InterPro" id="IPR051045">
    <property type="entry name" value="TonB-dependent_transducer"/>
</dbReference>
<dbReference type="SUPFAM" id="SSF74653">
    <property type="entry name" value="TolA/TonB C-terminal domain"/>
    <property type="match status" value="1"/>
</dbReference>
<sequence length="114" mass="11990">MIDKRHVVAIASVLSLTALGAHAAEPAARLKSATCSAPAYTADLKDEYLQGTVRLAVLVDADGSVKQAKVVESSGHRALDRASLRASYSCKFGAAGKDGGEPGWSTVQYKWIND</sequence>
<evidence type="ECO:0000256" key="3">
    <source>
        <dbReference type="ARBA" id="ARBA00022448"/>
    </source>
</evidence>
<keyword evidence="5" id="KW-0997">Cell inner membrane</keyword>
<evidence type="ECO:0000256" key="7">
    <source>
        <dbReference type="ARBA" id="ARBA00022927"/>
    </source>
</evidence>
<comment type="similarity">
    <text evidence="2">Belongs to the TonB family.</text>
</comment>
<evidence type="ECO:0000256" key="2">
    <source>
        <dbReference type="ARBA" id="ARBA00006555"/>
    </source>
</evidence>
<dbReference type="NCBIfam" id="TIGR01352">
    <property type="entry name" value="tonB_Cterm"/>
    <property type="match status" value="1"/>
</dbReference>
<evidence type="ECO:0000256" key="8">
    <source>
        <dbReference type="ARBA" id="ARBA00022989"/>
    </source>
</evidence>
<evidence type="ECO:0000256" key="6">
    <source>
        <dbReference type="ARBA" id="ARBA00022692"/>
    </source>
</evidence>
<evidence type="ECO:0000256" key="4">
    <source>
        <dbReference type="ARBA" id="ARBA00022475"/>
    </source>
</evidence>
<evidence type="ECO:0000256" key="5">
    <source>
        <dbReference type="ARBA" id="ARBA00022519"/>
    </source>
</evidence>
<dbReference type="InterPro" id="IPR006260">
    <property type="entry name" value="TonB/TolA_C"/>
</dbReference>
<proteinExistence type="inferred from homology"/>
<keyword evidence="6" id="KW-0812">Transmembrane</keyword>
<evidence type="ECO:0000313" key="12">
    <source>
        <dbReference type="EMBL" id="MCS0631889.1"/>
    </source>
</evidence>
<keyword evidence="13" id="KW-1185">Reference proteome</keyword>
<keyword evidence="9" id="KW-0472">Membrane</keyword>
<evidence type="ECO:0000256" key="9">
    <source>
        <dbReference type="ARBA" id="ARBA00023136"/>
    </source>
</evidence>
<comment type="caution">
    <text evidence="12">The sequence shown here is derived from an EMBL/GenBank/DDBJ whole genome shotgun (WGS) entry which is preliminary data.</text>
</comment>
<feature type="chain" id="PRO_5045999659" evidence="10">
    <location>
        <begin position="24"/>
        <end position="114"/>
    </location>
</feature>
<evidence type="ECO:0000259" key="11">
    <source>
        <dbReference type="PROSITE" id="PS52015"/>
    </source>
</evidence>
<dbReference type="PANTHER" id="PTHR33446">
    <property type="entry name" value="PROTEIN TONB-RELATED"/>
    <property type="match status" value="1"/>
</dbReference>
<feature type="domain" description="TonB C-terminal" evidence="11">
    <location>
        <begin position="25"/>
        <end position="114"/>
    </location>
</feature>
<protein>
    <submittedName>
        <fullName evidence="12">Energy transducer TonB</fullName>
    </submittedName>
</protein>
<keyword evidence="7" id="KW-0653">Protein transport</keyword>
<keyword evidence="10" id="KW-0732">Signal</keyword>
<dbReference type="EMBL" id="JANUHC010000008">
    <property type="protein sequence ID" value="MCS0631889.1"/>
    <property type="molecule type" value="Genomic_DNA"/>
</dbReference>
<accession>A0ABT2C3D8</accession>
<dbReference type="InterPro" id="IPR037682">
    <property type="entry name" value="TonB_C"/>
</dbReference>
<organism evidence="12 13">
    <name type="scientific">Telluria mixta</name>
    <dbReference type="NCBI Taxonomy" id="34071"/>
    <lineage>
        <taxon>Bacteria</taxon>
        <taxon>Pseudomonadati</taxon>
        <taxon>Pseudomonadota</taxon>
        <taxon>Betaproteobacteria</taxon>
        <taxon>Burkholderiales</taxon>
        <taxon>Oxalobacteraceae</taxon>
        <taxon>Telluria group</taxon>
        <taxon>Telluria</taxon>
    </lineage>
</organism>
<dbReference type="Pfam" id="PF03544">
    <property type="entry name" value="TonB_C"/>
    <property type="match status" value="1"/>
</dbReference>
<name>A0ABT2C3D8_9BURK</name>